<evidence type="ECO:0000256" key="3">
    <source>
        <dbReference type="ARBA" id="ARBA00022801"/>
    </source>
</evidence>
<evidence type="ECO:0000256" key="2">
    <source>
        <dbReference type="ARBA" id="ARBA00022723"/>
    </source>
</evidence>
<dbReference type="PANTHER" id="PTHR43694">
    <property type="entry name" value="RIBONUCLEASE J"/>
    <property type="match status" value="1"/>
</dbReference>
<keyword evidence="6" id="KW-0694">RNA-binding</keyword>
<dbReference type="Pfam" id="PF22505">
    <property type="entry name" value="RNase_J_b_CASP"/>
    <property type="match status" value="1"/>
</dbReference>
<gene>
    <name evidence="9" type="ORF">DM860_008878</name>
</gene>
<dbReference type="InterPro" id="IPR011108">
    <property type="entry name" value="RMMBL"/>
</dbReference>
<dbReference type="CDD" id="cd12203">
    <property type="entry name" value="GT1"/>
    <property type="match status" value="1"/>
</dbReference>
<feature type="compositionally biased region" description="Basic and acidic residues" evidence="7">
    <location>
        <begin position="761"/>
        <end position="780"/>
    </location>
</feature>
<keyword evidence="3" id="KW-0378">Hydrolase</keyword>
<evidence type="ECO:0000256" key="5">
    <source>
        <dbReference type="ARBA" id="ARBA00022839"/>
    </source>
</evidence>
<dbReference type="SUPFAM" id="SSF56281">
    <property type="entry name" value="Metallo-hydrolase/oxidoreductase"/>
    <property type="match status" value="1"/>
</dbReference>
<dbReference type="InterPro" id="IPR036866">
    <property type="entry name" value="RibonucZ/Hydroxyglut_hydro"/>
</dbReference>
<keyword evidence="1" id="KW-0540">Nuclease</keyword>
<feature type="domain" description="Myb-like" evidence="8">
    <location>
        <begin position="779"/>
        <end position="843"/>
    </location>
</feature>
<dbReference type="CDD" id="cd07714">
    <property type="entry name" value="RNaseJ_MBL-fold"/>
    <property type="match status" value="1"/>
</dbReference>
<dbReference type="Pfam" id="PF12706">
    <property type="entry name" value="Lactamase_B_2"/>
    <property type="match status" value="1"/>
</dbReference>
<reference evidence="9 10" key="1">
    <citation type="submission" date="2018-06" db="EMBL/GenBank/DDBJ databases">
        <title>The Genome of Cuscuta australis (Dodder) Provides Insight into the Evolution of Plant Parasitism.</title>
        <authorList>
            <person name="Liu H."/>
        </authorList>
    </citation>
    <scope>NUCLEOTIDE SEQUENCE [LARGE SCALE GENOMIC DNA]</scope>
    <source>
        <strain evidence="10">cv. Yunnan</strain>
        <tissue evidence="9">Vines</tissue>
    </source>
</reference>
<sequence>MKMTFASFSTGIPLCPYKLWCQPNTGRRRFIACSVHAPPIKDKYFAKHPRKRRVTGEGSGRSMDDSVQRKMDQFYEGSQGPPLRILPIGGLGEIGMNCMLVGYYDRYILIDAGVMFPGYDELGVQKIIPDTTFIKKWSHKIEAVVITHGHEDHIGALPWVIPSLDSQTPIFASSFTLELIKKRLKEFNIFVPSRFRVFRTRRKFTAGPFEVECIRVTHSIPDCCGLVLRCDAGTILHTGDWKIDESPLDGKVFDRDALEELSKEGVTLMMSDSTNVLSPGRTLSETVVADSILRHISAARGRVITTQFASNIHRLGSIKAAADLTGRKMVFVGMALRTYLDAAWKDGKALMDPSTLVKAEDIDAYAPKDLVIVTTGSQAEPRAALNLASYGNSHSLKLNKEDLILYSAKVIPGNETRVMKMLNRISEIGSTVIMGKNEQLHTSGHAHREELEEVLKIVKPQHFLPIHGEFLFLKEHELLGRSTGIRHSTVIKNGEMLGISHLRNKRVLSNGFISMRKENLQLMYSDGDKAFGTAAELCVDERMRIASDGIIVVSMEIMRPQTNDSLSERSIKGKIKITTRCLWHDKGKLLDALQKAAHAALSSCPVNCPLHHIEKTVSEVLRKLVRKYSSKRPEVIAVALENPVSVIADEISNKLSGKSYAGFGVSALGKAINGNYRKRGPSNTILAEEDNGPEHSMSIAYEEKGAADIDIQGDNTYGEETTSFNTLQDLSMDDAVSDDLRKPSVVSSPIHDDLLQEQVHDSKNDELPSDFSKPKPESSKPLKRNKWKPEEVKKLIKMRGELNNTFQVQKGRMALWQEISSRLESDGIARSPGQCKSLWASLIQKYEETKNDTKSREKWSFFKDVDDILSNSRERASR</sequence>
<organism evidence="9 10">
    <name type="scientific">Cuscuta australis</name>
    <dbReference type="NCBI Taxonomy" id="267555"/>
    <lineage>
        <taxon>Eukaryota</taxon>
        <taxon>Viridiplantae</taxon>
        <taxon>Streptophyta</taxon>
        <taxon>Embryophyta</taxon>
        <taxon>Tracheophyta</taxon>
        <taxon>Spermatophyta</taxon>
        <taxon>Magnoliopsida</taxon>
        <taxon>eudicotyledons</taxon>
        <taxon>Gunneridae</taxon>
        <taxon>Pentapetalae</taxon>
        <taxon>asterids</taxon>
        <taxon>lamiids</taxon>
        <taxon>Solanales</taxon>
        <taxon>Convolvulaceae</taxon>
        <taxon>Cuscuteae</taxon>
        <taxon>Cuscuta</taxon>
        <taxon>Cuscuta subgen. Grammica</taxon>
        <taxon>Cuscuta sect. Cleistogrammica</taxon>
    </lineage>
</organism>
<dbReference type="Proteomes" id="UP000249390">
    <property type="component" value="Unassembled WGS sequence"/>
</dbReference>
<keyword evidence="2" id="KW-0479">Metal-binding</keyword>
<dbReference type="InterPro" id="IPR042173">
    <property type="entry name" value="RNase_J_2"/>
</dbReference>
<evidence type="ECO:0000313" key="10">
    <source>
        <dbReference type="Proteomes" id="UP000249390"/>
    </source>
</evidence>
<dbReference type="Pfam" id="PF13837">
    <property type="entry name" value="Myb_DNA-bind_4"/>
    <property type="match status" value="1"/>
</dbReference>
<dbReference type="Gene3D" id="3.40.50.10710">
    <property type="entry name" value="Metallo-hydrolase/oxidoreductase"/>
    <property type="match status" value="1"/>
</dbReference>
<evidence type="ECO:0000256" key="4">
    <source>
        <dbReference type="ARBA" id="ARBA00022833"/>
    </source>
</evidence>
<dbReference type="InterPro" id="IPR044822">
    <property type="entry name" value="Myb_DNA-bind_4"/>
</dbReference>
<evidence type="ECO:0000313" key="9">
    <source>
        <dbReference type="EMBL" id="RAL41696.1"/>
    </source>
</evidence>
<dbReference type="GO" id="GO:0003723">
    <property type="term" value="F:RNA binding"/>
    <property type="evidence" value="ECO:0007669"/>
    <property type="project" value="UniProtKB-KW"/>
</dbReference>
<name>A0A328D840_9ASTE</name>
<dbReference type="AlphaFoldDB" id="A0A328D840"/>
<dbReference type="InterPro" id="IPR055132">
    <property type="entry name" value="RNase_J_b_CASP"/>
</dbReference>
<comment type="caution">
    <text evidence="9">The sequence shown here is derived from an EMBL/GenBank/DDBJ whole genome shotgun (WGS) entry which is preliminary data.</text>
</comment>
<dbReference type="InterPro" id="IPR001005">
    <property type="entry name" value="SANT/Myb"/>
</dbReference>
<dbReference type="GO" id="GO:0046872">
    <property type="term" value="F:metal ion binding"/>
    <property type="evidence" value="ECO:0007669"/>
    <property type="project" value="UniProtKB-KW"/>
</dbReference>
<dbReference type="PANTHER" id="PTHR43694:SF1">
    <property type="entry name" value="RIBONUCLEASE J"/>
    <property type="match status" value="1"/>
</dbReference>
<proteinExistence type="predicted"/>
<accession>A0A328D840</accession>
<feature type="region of interest" description="Disordered" evidence="7">
    <location>
        <begin position="761"/>
        <end position="786"/>
    </location>
</feature>
<dbReference type="Gene3D" id="1.10.10.60">
    <property type="entry name" value="Homeodomain-like"/>
    <property type="match status" value="1"/>
</dbReference>
<dbReference type="Gene3D" id="3.60.15.10">
    <property type="entry name" value="Ribonuclease Z/Hydroxyacylglutathione hydrolase-like"/>
    <property type="match status" value="1"/>
</dbReference>
<keyword evidence="5" id="KW-0269">Exonuclease</keyword>
<dbReference type="InterPro" id="IPR001279">
    <property type="entry name" value="Metallo-B-lactamas"/>
</dbReference>
<dbReference type="EMBL" id="NQVE01000183">
    <property type="protein sequence ID" value="RAL41696.1"/>
    <property type="molecule type" value="Genomic_DNA"/>
</dbReference>
<evidence type="ECO:0000256" key="1">
    <source>
        <dbReference type="ARBA" id="ARBA00022722"/>
    </source>
</evidence>
<evidence type="ECO:0000259" key="8">
    <source>
        <dbReference type="PROSITE" id="PS50090"/>
    </source>
</evidence>
<protein>
    <recommendedName>
        <fullName evidence="8">Myb-like domain-containing protein</fullName>
    </recommendedName>
</protein>
<dbReference type="PROSITE" id="PS50090">
    <property type="entry name" value="MYB_LIKE"/>
    <property type="match status" value="1"/>
</dbReference>
<dbReference type="Pfam" id="PF07521">
    <property type="entry name" value="RMMBL"/>
    <property type="match status" value="1"/>
</dbReference>
<dbReference type="GO" id="GO:0004527">
    <property type="term" value="F:exonuclease activity"/>
    <property type="evidence" value="ECO:0007669"/>
    <property type="project" value="UniProtKB-KW"/>
</dbReference>
<evidence type="ECO:0000256" key="6">
    <source>
        <dbReference type="ARBA" id="ARBA00022884"/>
    </source>
</evidence>
<dbReference type="SMART" id="SM00849">
    <property type="entry name" value="Lactamase_B"/>
    <property type="match status" value="1"/>
</dbReference>
<keyword evidence="4" id="KW-0862">Zinc</keyword>
<evidence type="ECO:0000256" key="7">
    <source>
        <dbReference type="SAM" id="MobiDB-lite"/>
    </source>
</evidence>
<dbReference type="Gene3D" id="3.10.20.580">
    <property type="match status" value="1"/>
</dbReference>
<keyword evidence="10" id="KW-1185">Reference proteome</keyword>